<sequence>METNFGEFKMSNRFDELAQSTMSENDLDVVDCVFKVIAKYGFEEARAVFAFERAKRELLAAYEQKMDVIVKVDRQLAKETFTPQDVKMMGYALAYIKKAGITQFEKEFEQIKLAVQTENHIPV</sequence>
<reference evidence="1 2" key="1">
    <citation type="submission" date="2014-05" db="EMBL/GenBank/DDBJ databases">
        <title>Methylome analysis of the phasevarions of Haemophilus influenzae.</title>
        <authorList>
            <person name="Atack J.M."/>
            <person name="Fox K.L."/>
            <person name="Power P.M."/>
            <person name="Clark T."/>
            <person name="Jurcisek J."/>
            <person name="Korlach J."/>
            <person name="Bakaletz L.O."/>
            <person name="Jennings M.P."/>
        </authorList>
    </citation>
    <scope>NUCLEOTIDE SEQUENCE [LARGE SCALE GENOMIC DNA]</scope>
    <source>
        <strain evidence="1 2">1209</strain>
    </source>
</reference>
<comment type="caution">
    <text evidence="1">The sequence shown here is derived from an EMBL/GenBank/DDBJ whole genome shotgun (WGS) entry which is preliminary data.</text>
</comment>
<evidence type="ECO:0000313" key="1">
    <source>
        <dbReference type="EMBL" id="KIS35286.1"/>
    </source>
</evidence>
<protein>
    <submittedName>
        <fullName evidence="1">Uncharacterized protein</fullName>
    </submittedName>
</protein>
<proteinExistence type="predicted"/>
<dbReference type="PATRIC" id="fig|727.564.peg.1112"/>
<dbReference type="RefSeq" id="WP_005663370.1">
    <property type="nucleotide sequence ID" value="NZ_CP089168.1"/>
</dbReference>
<gene>
    <name evidence="1" type="ORF">NTHI1209_00890</name>
</gene>
<name>A0A0D0HU56_HAEIF</name>
<evidence type="ECO:0000313" key="2">
    <source>
        <dbReference type="Proteomes" id="UP000050700"/>
    </source>
</evidence>
<dbReference type="EMBL" id="JMQP01000002">
    <property type="protein sequence ID" value="KIS35286.1"/>
    <property type="molecule type" value="Genomic_DNA"/>
</dbReference>
<dbReference type="AlphaFoldDB" id="A0A0D0HU56"/>
<accession>A0A0D0HU56</accession>
<organism evidence="1 2">
    <name type="scientific">Haemophilus influenzae</name>
    <dbReference type="NCBI Taxonomy" id="727"/>
    <lineage>
        <taxon>Bacteria</taxon>
        <taxon>Pseudomonadati</taxon>
        <taxon>Pseudomonadota</taxon>
        <taxon>Gammaproteobacteria</taxon>
        <taxon>Pasteurellales</taxon>
        <taxon>Pasteurellaceae</taxon>
        <taxon>Haemophilus</taxon>
    </lineage>
</organism>
<dbReference type="Proteomes" id="UP000050700">
    <property type="component" value="Unassembled WGS sequence"/>
</dbReference>